<dbReference type="InterPro" id="IPR051406">
    <property type="entry name" value="PLD_domain"/>
</dbReference>
<evidence type="ECO:0000256" key="6">
    <source>
        <dbReference type="ARBA" id="ARBA00023098"/>
    </source>
</evidence>
<proteinExistence type="inferred from homology"/>
<dbReference type="RefSeq" id="WP_052562823.1">
    <property type="nucleotide sequence ID" value="NZ_BAFN01000001.1"/>
</dbReference>
<keyword evidence="10" id="KW-1185">Reference proteome</keyword>
<dbReference type="SUPFAM" id="SSF56024">
    <property type="entry name" value="Phospholipase D/nuclease"/>
    <property type="match status" value="1"/>
</dbReference>
<keyword evidence="4" id="KW-0378">Hydrolase</keyword>
<dbReference type="Gene3D" id="3.30.870.10">
    <property type="entry name" value="Endonuclease Chain A"/>
    <property type="match status" value="1"/>
</dbReference>
<gene>
    <name evidence="9" type="ORF">BROSI_A1223</name>
</gene>
<dbReference type="PANTHER" id="PTHR43856">
    <property type="entry name" value="CARDIOLIPIN HYDROLASE"/>
    <property type="match status" value="1"/>
</dbReference>
<reference evidence="10" key="1">
    <citation type="journal article" date="2015" name="Genome Announc.">
        <title>Draft Genome Sequence of an Anaerobic Ammonium-Oxidizing Bacterium, "Candidatus Brocadia sinica".</title>
        <authorList>
            <person name="Oshiki M."/>
            <person name="Shinyako-Hata K."/>
            <person name="Satoh H."/>
            <person name="Okabe S."/>
        </authorList>
    </citation>
    <scope>NUCLEOTIDE SEQUENCE [LARGE SCALE GENOMIC DNA]</scope>
    <source>
        <strain evidence="10">JPN1</strain>
    </source>
</reference>
<evidence type="ECO:0000256" key="4">
    <source>
        <dbReference type="ARBA" id="ARBA00022801"/>
    </source>
</evidence>
<dbReference type="Pfam" id="PF13091">
    <property type="entry name" value="PLDc_2"/>
    <property type="match status" value="1"/>
</dbReference>
<dbReference type="EMBL" id="BAFN01000001">
    <property type="protein sequence ID" value="GAN32708.1"/>
    <property type="molecule type" value="Genomic_DNA"/>
</dbReference>
<comment type="caution">
    <text evidence="9">The sequence shown here is derived from an EMBL/GenBank/DDBJ whole genome shotgun (WGS) entry which is preliminary data.</text>
</comment>
<keyword evidence="6" id="KW-0443">Lipid metabolism</keyword>
<evidence type="ECO:0000256" key="1">
    <source>
        <dbReference type="ARBA" id="ARBA00000798"/>
    </source>
</evidence>
<evidence type="ECO:0000256" key="5">
    <source>
        <dbReference type="ARBA" id="ARBA00022963"/>
    </source>
</evidence>
<dbReference type="PANTHER" id="PTHR43856:SF1">
    <property type="entry name" value="MITOCHONDRIAL CARDIOLIPIN HYDROLASE"/>
    <property type="match status" value="1"/>
</dbReference>
<organism evidence="9 10">
    <name type="scientific">Candidatus Brocadia sinica JPN1</name>
    <dbReference type="NCBI Taxonomy" id="1197129"/>
    <lineage>
        <taxon>Bacteria</taxon>
        <taxon>Pseudomonadati</taxon>
        <taxon>Planctomycetota</taxon>
        <taxon>Candidatus Brocadiia</taxon>
        <taxon>Candidatus Brocadiales</taxon>
        <taxon>Candidatus Brocadiaceae</taxon>
        <taxon>Candidatus Brocadia</taxon>
    </lineage>
</organism>
<dbReference type="EC" id="3.1.4.4" evidence="3"/>
<evidence type="ECO:0000313" key="10">
    <source>
        <dbReference type="Proteomes" id="UP000032309"/>
    </source>
</evidence>
<feature type="chain" id="PRO_5046300577" description="phospholipase D" evidence="7">
    <location>
        <begin position="28"/>
        <end position="481"/>
    </location>
</feature>
<comment type="catalytic activity">
    <reaction evidence="1">
        <text>a 1,2-diacyl-sn-glycero-3-phosphocholine + H2O = a 1,2-diacyl-sn-glycero-3-phosphate + choline + H(+)</text>
        <dbReference type="Rhea" id="RHEA:14445"/>
        <dbReference type="ChEBI" id="CHEBI:15354"/>
        <dbReference type="ChEBI" id="CHEBI:15377"/>
        <dbReference type="ChEBI" id="CHEBI:15378"/>
        <dbReference type="ChEBI" id="CHEBI:57643"/>
        <dbReference type="ChEBI" id="CHEBI:58608"/>
        <dbReference type="EC" id="3.1.4.4"/>
    </reaction>
</comment>
<feature type="signal peptide" evidence="7">
    <location>
        <begin position="1"/>
        <end position="27"/>
    </location>
</feature>
<keyword evidence="5" id="KW-0442">Lipid degradation</keyword>
<evidence type="ECO:0000256" key="7">
    <source>
        <dbReference type="SAM" id="SignalP"/>
    </source>
</evidence>
<protein>
    <recommendedName>
        <fullName evidence="3">phospholipase D</fullName>
        <ecNumber evidence="3">3.1.4.4</ecNumber>
    </recommendedName>
</protein>
<evidence type="ECO:0000256" key="3">
    <source>
        <dbReference type="ARBA" id="ARBA00012027"/>
    </source>
</evidence>
<comment type="similarity">
    <text evidence="2">Belongs to the phospholipase D family.</text>
</comment>
<name>A0ABQ0JVG1_9BACT</name>
<feature type="domain" description="Phospholipase D-like" evidence="8">
    <location>
        <begin position="41"/>
        <end position="163"/>
    </location>
</feature>
<sequence>MGRKKMSVFFIMGIMVSLFFMHNEAFSSDAYFTSQEIKGQILHAIEGCEESIDIAVLDITSNDIVSALIKAQERGVHVRIVVDKKSALTKGPLSSLSKNKNFAIKALIQKGRMHNNFAIFDSKLLATGTYYWNEDAGRFNRYNTIFTDETRVLVKYQREFDRLFHEGVTAGVKEGVPAAGKKGEKVEGKSSEIIPKAPGAGNNVIASNFGVVIAETPDGYINMGFEEFNNIFGVASELSDEQKENLWSRCTGKRVKWNGKVTYIGWGLVTGWMMSVTHGDTSVEIKLNSAHKEHFSHVKYGNTVTYTGKLDSRVTRIFPYKLEDGDVLEIRNTIPAQATPNELTENPDTVPVSQGPKKIFLIESFEDLDKIFGKGSNLSDAQKDTAWEKYKGKYVSWMGQIMYKNVNVAAGWRIGIMQKESGDVELKIGMAKKDKVLKFQDGETILYTGKLAERRGILSPYILDDGDIITMKESNSGSGGM</sequence>
<evidence type="ECO:0000313" key="9">
    <source>
        <dbReference type="EMBL" id="GAN32708.1"/>
    </source>
</evidence>
<evidence type="ECO:0000256" key="2">
    <source>
        <dbReference type="ARBA" id="ARBA00008664"/>
    </source>
</evidence>
<accession>A0ABQ0JVG1</accession>
<evidence type="ECO:0000259" key="8">
    <source>
        <dbReference type="Pfam" id="PF13091"/>
    </source>
</evidence>
<dbReference type="InterPro" id="IPR025202">
    <property type="entry name" value="PLD-like_dom"/>
</dbReference>
<dbReference type="Proteomes" id="UP000032309">
    <property type="component" value="Unassembled WGS sequence"/>
</dbReference>
<keyword evidence="7" id="KW-0732">Signal</keyword>